<name>A0A8D8CWR9_CULPI</name>
<dbReference type="EMBL" id="HBUE01339304">
    <property type="protein sequence ID" value="CAG6597654.1"/>
    <property type="molecule type" value="Transcribed_RNA"/>
</dbReference>
<dbReference type="AlphaFoldDB" id="A0A8D8CWR9"/>
<organism evidence="1">
    <name type="scientific">Culex pipiens</name>
    <name type="common">House mosquito</name>
    <dbReference type="NCBI Taxonomy" id="7175"/>
    <lineage>
        <taxon>Eukaryota</taxon>
        <taxon>Metazoa</taxon>
        <taxon>Ecdysozoa</taxon>
        <taxon>Arthropoda</taxon>
        <taxon>Hexapoda</taxon>
        <taxon>Insecta</taxon>
        <taxon>Pterygota</taxon>
        <taxon>Neoptera</taxon>
        <taxon>Endopterygota</taxon>
        <taxon>Diptera</taxon>
        <taxon>Nematocera</taxon>
        <taxon>Culicoidea</taxon>
        <taxon>Culicidae</taxon>
        <taxon>Culicinae</taxon>
        <taxon>Culicini</taxon>
        <taxon>Culex</taxon>
        <taxon>Culex</taxon>
    </lineage>
</organism>
<protein>
    <submittedName>
        <fullName evidence="1">(northern house mosquito) hypothetical protein</fullName>
    </submittedName>
</protein>
<sequence>MAASRKGFSSFRCVFFSDNSVRIQNIPTAPVPFCPLPLESFPSQMLIAAAGALRRARAANGPRFCRMLIESAAVSRSQQISVRLRGEVAIGQKIPTAPFPPIGVTQLFRNPVRILRSKNRRKRKIYLRQKGNCQHIL</sequence>
<accession>A0A8D8CWR9</accession>
<dbReference type="EMBL" id="HBUE01143440">
    <property type="protein sequence ID" value="CAG6501894.1"/>
    <property type="molecule type" value="Transcribed_RNA"/>
</dbReference>
<reference evidence="1" key="1">
    <citation type="submission" date="2021-05" db="EMBL/GenBank/DDBJ databases">
        <authorList>
            <person name="Alioto T."/>
            <person name="Alioto T."/>
            <person name="Gomez Garrido J."/>
        </authorList>
    </citation>
    <scope>NUCLEOTIDE SEQUENCE</scope>
</reference>
<evidence type="ECO:0000313" key="1">
    <source>
        <dbReference type="EMBL" id="CAG6501894.1"/>
    </source>
</evidence>
<dbReference type="EMBL" id="HBUE01232473">
    <property type="protein sequence ID" value="CAG6545507.1"/>
    <property type="molecule type" value="Transcribed_RNA"/>
</dbReference>
<proteinExistence type="predicted"/>